<dbReference type="Proteomes" id="UP000095576">
    <property type="component" value="Unassembled WGS sequence"/>
</dbReference>
<dbReference type="RefSeq" id="WP_005800223.1">
    <property type="nucleotide sequence ID" value="NZ_CZAP01000006.1"/>
</dbReference>
<dbReference type="InterPro" id="IPR002500">
    <property type="entry name" value="PAPS_reduct_dom"/>
</dbReference>
<evidence type="ECO:0000313" key="3">
    <source>
        <dbReference type="Proteomes" id="UP000095576"/>
    </source>
</evidence>
<dbReference type="InterPro" id="IPR021845">
    <property type="entry name" value="DUF3440"/>
</dbReference>
<feature type="domain" description="Phosphoadenosine phosphosulphate reductase" evidence="1">
    <location>
        <begin position="27"/>
        <end position="227"/>
    </location>
</feature>
<dbReference type="AlphaFoldDB" id="A0A174NQA7"/>
<keyword evidence="2" id="KW-0808">Transferase</keyword>
<dbReference type="InterPro" id="IPR014729">
    <property type="entry name" value="Rossmann-like_a/b/a_fold"/>
</dbReference>
<accession>A0A174NQA7</accession>
<gene>
    <name evidence="2" type="ORF">ERS852511_02264</name>
</gene>
<dbReference type="FunFam" id="3.40.50.620:FF:000163">
    <property type="entry name" value="Predicted phosphoadenosine phosphosulfate reductase"/>
    <property type="match status" value="1"/>
</dbReference>
<dbReference type="CDD" id="cd23947">
    <property type="entry name" value="PAPS_reductase-like_YbdN"/>
    <property type="match status" value="1"/>
</dbReference>
<dbReference type="PANTHER" id="PTHR30083">
    <property type="entry name" value="TRANSCRIPTIONAL REGULATOR-RELATED"/>
    <property type="match status" value="1"/>
</dbReference>
<dbReference type="SUPFAM" id="SSF52402">
    <property type="entry name" value="Adenine nucleotide alpha hydrolases-like"/>
    <property type="match status" value="1"/>
</dbReference>
<dbReference type="GO" id="GO:0016740">
    <property type="term" value="F:transferase activity"/>
    <property type="evidence" value="ECO:0007669"/>
    <property type="project" value="UniProtKB-KW"/>
</dbReference>
<dbReference type="GO" id="GO:0071453">
    <property type="term" value="P:cellular response to oxygen levels"/>
    <property type="evidence" value="ECO:0007669"/>
    <property type="project" value="TreeGrafter"/>
</dbReference>
<sequence>MGGTRMNVYQALRERIRRIFGEYDYVYLSFSGGKDSGVLLNACVEHIRQYGGRMGVFHMDYEVQYSLTTEYVDEMLSSNRDILDVYRCCVPFKVGSAASMYQRFWRPWDPCVRWVREMPVEYLGTEAFDFYTPQMWDYEFQECFSFWLRKQLGVQKVACLVGIRTQESFNRWRTIYRSTPGPSADWICPVDEGIDNVYPLYDWHTTDIWTANGRFRWKYNRLYDLYYQVGVPLNSQRVASPFISQAIPSLHLYRVIEPEMWGKMLGRVNGVNFAGGYGNSVAMGWRGVRLPEGMTWKKYLFFLLDTLPEDARNNYLDKLEVSVRFWREKGGCLAKETIMKLKRLNIPFELGGTSGYRTHKLPVRMEYLDDIDLPEFRELPSYKRMCICILKNDHCCKYMGFSPNKQEQERRRKMMDEYRSYFNE</sequence>
<evidence type="ECO:0000313" key="2">
    <source>
        <dbReference type="EMBL" id="CUP48740.1"/>
    </source>
</evidence>
<reference evidence="2 3" key="1">
    <citation type="submission" date="2015-09" db="EMBL/GenBank/DDBJ databases">
        <authorList>
            <consortium name="Pathogen Informatics"/>
        </authorList>
    </citation>
    <scope>NUCLEOTIDE SEQUENCE [LARGE SCALE GENOMIC DNA]</scope>
    <source>
        <strain evidence="2 3">2789STDY5834899</strain>
    </source>
</reference>
<name>A0A174NQA7_BACT4</name>
<evidence type="ECO:0000259" key="1">
    <source>
        <dbReference type="Pfam" id="PF01507"/>
    </source>
</evidence>
<proteinExistence type="predicted"/>
<dbReference type="PANTHER" id="PTHR30083:SF0">
    <property type="entry name" value="3'-PHOSPHOADENOSINE 5'-PHOSPHOSULFATE SULFOTRANSFERASE (PAPS REDUCTASE)_FAD SYNTHETASE"/>
    <property type="match status" value="1"/>
</dbReference>
<dbReference type="EMBL" id="CZAP01000006">
    <property type="protein sequence ID" value="CUP48740.1"/>
    <property type="molecule type" value="Genomic_DNA"/>
</dbReference>
<protein>
    <submittedName>
        <fullName evidence="2">Predicted phosphoadenosine phosphosulfate sulfotransferase</fullName>
    </submittedName>
</protein>
<dbReference type="Pfam" id="PF01507">
    <property type="entry name" value="PAPS_reduct"/>
    <property type="match status" value="1"/>
</dbReference>
<dbReference type="Gene3D" id="3.40.50.620">
    <property type="entry name" value="HUPs"/>
    <property type="match status" value="1"/>
</dbReference>
<organism evidence="2 3">
    <name type="scientific">Bacteroides thetaiotaomicron</name>
    <dbReference type="NCBI Taxonomy" id="818"/>
    <lineage>
        <taxon>Bacteria</taxon>
        <taxon>Pseudomonadati</taxon>
        <taxon>Bacteroidota</taxon>
        <taxon>Bacteroidia</taxon>
        <taxon>Bacteroidales</taxon>
        <taxon>Bacteroidaceae</taxon>
        <taxon>Bacteroides</taxon>
    </lineage>
</organism>
<dbReference type="Pfam" id="PF11922">
    <property type="entry name" value="DUF3440"/>
    <property type="match status" value="1"/>
</dbReference>